<dbReference type="OrthoDB" id="6159421at2759"/>
<dbReference type="Proteomes" id="UP001153714">
    <property type="component" value="Chromosome 1"/>
</dbReference>
<sequence length="204" mass="23338">MSEESSDSNAGASTSTGVKRKKYQQKFKKEWELRQEFSAWLSPHLSKPTFAICKSCNKEINISSGYDALKKHAKSKLHENSVKSLAVQPKLTDFVSKEVTQFKHQVKEVRVSTVPLTGRKPASTPAQWKNETPAPVPVHGHAGTVPVPVWLMEKRPLWDKIKLFFPEYEAKFNDYNNSDTDIYDEKQHFEEDVSTAEEMEILRI</sequence>
<feature type="compositionally biased region" description="Polar residues" evidence="1">
    <location>
        <begin position="7"/>
        <end position="17"/>
    </location>
</feature>
<accession>A0A9N9N135</accession>
<evidence type="ECO:0000256" key="1">
    <source>
        <dbReference type="SAM" id="MobiDB-lite"/>
    </source>
</evidence>
<gene>
    <name evidence="2" type="ORF">DIATSA_LOCUS686</name>
</gene>
<reference evidence="2" key="1">
    <citation type="submission" date="2021-12" db="EMBL/GenBank/DDBJ databases">
        <authorList>
            <person name="King R."/>
        </authorList>
    </citation>
    <scope>NUCLEOTIDE SEQUENCE</scope>
</reference>
<proteinExistence type="predicted"/>
<organism evidence="2 3">
    <name type="scientific">Diatraea saccharalis</name>
    <name type="common">sugarcane borer</name>
    <dbReference type="NCBI Taxonomy" id="40085"/>
    <lineage>
        <taxon>Eukaryota</taxon>
        <taxon>Metazoa</taxon>
        <taxon>Ecdysozoa</taxon>
        <taxon>Arthropoda</taxon>
        <taxon>Hexapoda</taxon>
        <taxon>Insecta</taxon>
        <taxon>Pterygota</taxon>
        <taxon>Neoptera</taxon>
        <taxon>Endopterygota</taxon>
        <taxon>Lepidoptera</taxon>
        <taxon>Glossata</taxon>
        <taxon>Ditrysia</taxon>
        <taxon>Pyraloidea</taxon>
        <taxon>Crambidae</taxon>
        <taxon>Crambinae</taxon>
        <taxon>Diatraea</taxon>
    </lineage>
</organism>
<evidence type="ECO:0000313" key="3">
    <source>
        <dbReference type="Proteomes" id="UP001153714"/>
    </source>
</evidence>
<dbReference type="EMBL" id="OU893332">
    <property type="protein sequence ID" value="CAG9782429.1"/>
    <property type="molecule type" value="Genomic_DNA"/>
</dbReference>
<keyword evidence="3" id="KW-1185">Reference proteome</keyword>
<evidence type="ECO:0000313" key="2">
    <source>
        <dbReference type="EMBL" id="CAG9782429.1"/>
    </source>
</evidence>
<reference evidence="2" key="2">
    <citation type="submission" date="2022-10" db="EMBL/GenBank/DDBJ databases">
        <authorList>
            <consortium name="ENA_rothamsted_submissions"/>
            <consortium name="culmorum"/>
            <person name="King R."/>
        </authorList>
    </citation>
    <scope>NUCLEOTIDE SEQUENCE</scope>
</reference>
<dbReference type="AlphaFoldDB" id="A0A9N9N135"/>
<name>A0A9N9N135_9NEOP</name>
<feature type="region of interest" description="Disordered" evidence="1">
    <location>
        <begin position="1"/>
        <end position="22"/>
    </location>
</feature>
<feature type="region of interest" description="Disordered" evidence="1">
    <location>
        <begin position="117"/>
        <end position="139"/>
    </location>
</feature>
<protein>
    <submittedName>
        <fullName evidence="2">Uncharacterized protein</fullName>
    </submittedName>
</protein>